<keyword evidence="8" id="KW-0456">Lyase</keyword>
<comment type="caution">
    <text evidence="11">The sequence shown here is derived from an EMBL/GenBank/DDBJ whole genome shotgun (WGS) entry which is preliminary data.</text>
</comment>
<keyword evidence="3" id="KW-0812">Transmembrane</keyword>
<sequence length="275" mass="30377">MSDGLANSDRELLRTKRLLAKSELRRAELEHLIDTGQSFQRRVLAEVEDAKAALQVANTKLTHEQERTDHLLKSIMPSSVASELKQTGGVVPRRYEEATVMFADFVGFTAHAETLDPLILVQILDQYYSEFDRIVANHIVEKVKTIGDAYMCVSGLNEDPKSATRMVDAARDFLSFVKNIRPFGLTPDMPAWQIRIGINSGPVLSGVIGYDRLSYDIWGDTVNTAARVVAGCGVNEILLSRSTYDLLIDQDGYEPLGSIKAKGRGPVDVLRPAGL</sequence>
<dbReference type="InterPro" id="IPR001054">
    <property type="entry name" value="A/G_cyclase"/>
</dbReference>
<feature type="domain" description="Guanylate cyclase" evidence="10">
    <location>
        <begin position="99"/>
        <end position="229"/>
    </location>
</feature>
<keyword evidence="5" id="KW-0547">Nucleotide-binding</keyword>
<dbReference type="OrthoDB" id="315417at2"/>
<dbReference type="EMBL" id="PVTP01000012">
    <property type="protein sequence ID" value="PRY75495.1"/>
    <property type="molecule type" value="Genomic_DNA"/>
</dbReference>
<dbReference type="Pfam" id="PF07701">
    <property type="entry name" value="HNOBA"/>
    <property type="match status" value="1"/>
</dbReference>
<dbReference type="GO" id="GO:0004016">
    <property type="term" value="F:adenylate cyclase activity"/>
    <property type="evidence" value="ECO:0007669"/>
    <property type="project" value="UniProtKB-ARBA"/>
</dbReference>
<evidence type="ECO:0000259" key="10">
    <source>
        <dbReference type="PROSITE" id="PS50125"/>
    </source>
</evidence>
<gene>
    <name evidence="11" type="ORF">CLV80_11282</name>
</gene>
<dbReference type="SUPFAM" id="SSF55073">
    <property type="entry name" value="Nucleotide cyclase"/>
    <property type="match status" value="1"/>
</dbReference>
<dbReference type="InterPro" id="IPR050401">
    <property type="entry name" value="Cyclic_nucleotide_synthase"/>
</dbReference>
<evidence type="ECO:0000256" key="4">
    <source>
        <dbReference type="ARBA" id="ARBA00022729"/>
    </source>
</evidence>
<dbReference type="AlphaFoldDB" id="A0A2T0VV58"/>
<keyword evidence="9" id="KW-0141">cGMP biosynthesis</keyword>
<evidence type="ECO:0000256" key="2">
    <source>
        <dbReference type="ARBA" id="ARBA00012202"/>
    </source>
</evidence>
<organism evidence="11 12">
    <name type="scientific">Yoonia maritima</name>
    <dbReference type="NCBI Taxonomy" id="1435347"/>
    <lineage>
        <taxon>Bacteria</taxon>
        <taxon>Pseudomonadati</taxon>
        <taxon>Pseudomonadota</taxon>
        <taxon>Alphaproteobacteria</taxon>
        <taxon>Rhodobacterales</taxon>
        <taxon>Paracoccaceae</taxon>
        <taxon>Yoonia</taxon>
    </lineage>
</organism>
<evidence type="ECO:0000256" key="1">
    <source>
        <dbReference type="ARBA" id="ARBA00004479"/>
    </source>
</evidence>
<comment type="subcellular location">
    <subcellularLocation>
        <location evidence="1">Membrane</location>
        <topology evidence="1">Single-pass type I membrane protein</topology>
    </subcellularLocation>
</comment>
<evidence type="ECO:0000256" key="7">
    <source>
        <dbReference type="ARBA" id="ARBA00023136"/>
    </source>
</evidence>
<evidence type="ECO:0000256" key="3">
    <source>
        <dbReference type="ARBA" id="ARBA00022692"/>
    </source>
</evidence>
<proteinExistence type="predicted"/>
<evidence type="ECO:0000313" key="11">
    <source>
        <dbReference type="EMBL" id="PRY75495.1"/>
    </source>
</evidence>
<accession>A0A2T0VV58</accession>
<protein>
    <recommendedName>
        <fullName evidence="2">guanylate cyclase</fullName>
        <ecNumber evidence="2">4.6.1.2</ecNumber>
    </recommendedName>
</protein>
<evidence type="ECO:0000256" key="6">
    <source>
        <dbReference type="ARBA" id="ARBA00022989"/>
    </source>
</evidence>
<evidence type="ECO:0000256" key="8">
    <source>
        <dbReference type="ARBA" id="ARBA00023239"/>
    </source>
</evidence>
<keyword evidence="4" id="KW-0732">Signal</keyword>
<reference evidence="11 12" key="1">
    <citation type="submission" date="2018-03" db="EMBL/GenBank/DDBJ databases">
        <title>Genomic Encyclopedia of Archaeal and Bacterial Type Strains, Phase II (KMG-II): from individual species to whole genera.</title>
        <authorList>
            <person name="Goeker M."/>
        </authorList>
    </citation>
    <scope>NUCLEOTIDE SEQUENCE [LARGE SCALE GENOMIC DNA]</scope>
    <source>
        <strain evidence="11 12">DSM 101533</strain>
    </source>
</reference>
<dbReference type="Proteomes" id="UP000238007">
    <property type="component" value="Unassembled WGS sequence"/>
</dbReference>
<dbReference type="InterPro" id="IPR011645">
    <property type="entry name" value="HNOB_dom_associated"/>
</dbReference>
<keyword evidence="12" id="KW-1185">Reference proteome</keyword>
<dbReference type="CDD" id="cd07302">
    <property type="entry name" value="CHD"/>
    <property type="match status" value="1"/>
</dbReference>
<keyword evidence="7" id="KW-0472">Membrane</keyword>
<dbReference type="GO" id="GO:0016020">
    <property type="term" value="C:membrane"/>
    <property type="evidence" value="ECO:0007669"/>
    <property type="project" value="UniProtKB-SubCell"/>
</dbReference>
<dbReference type="InterPro" id="IPR029787">
    <property type="entry name" value="Nucleotide_cyclase"/>
</dbReference>
<dbReference type="PROSITE" id="PS50125">
    <property type="entry name" value="GUANYLATE_CYCLASE_2"/>
    <property type="match status" value="1"/>
</dbReference>
<evidence type="ECO:0000256" key="5">
    <source>
        <dbReference type="ARBA" id="ARBA00022741"/>
    </source>
</evidence>
<dbReference type="GO" id="GO:0035556">
    <property type="term" value="P:intracellular signal transduction"/>
    <property type="evidence" value="ECO:0007669"/>
    <property type="project" value="InterPro"/>
</dbReference>
<evidence type="ECO:0000256" key="9">
    <source>
        <dbReference type="ARBA" id="ARBA00023293"/>
    </source>
</evidence>
<dbReference type="PANTHER" id="PTHR11920:SF335">
    <property type="entry name" value="GUANYLATE CYCLASE"/>
    <property type="match status" value="1"/>
</dbReference>
<evidence type="ECO:0000313" key="12">
    <source>
        <dbReference type="Proteomes" id="UP000238007"/>
    </source>
</evidence>
<dbReference type="SMART" id="SM00044">
    <property type="entry name" value="CYCc"/>
    <property type="match status" value="1"/>
</dbReference>
<dbReference type="RefSeq" id="WP_106358841.1">
    <property type="nucleotide sequence ID" value="NZ_PVTP01000012.1"/>
</dbReference>
<dbReference type="Gene3D" id="3.30.70.1230">
    <property type="entry name" value="Nucleotide cyclase"/>
    <property type="match status" value="1"/>
</dbReference>
<dbReference type="PANTHER" id="PTHR11920">
    <property type="entry name" value="GUANYLYL CYCLASE"/>
    <property type="match status" value="1"/>
</dbReference>
<dbReference type="GO" id="GO:0000166">
    <property type="term" value="F:nucleotide binding"/>
    <property type="evidence" value="ECO:0007669"/>
    <property type="project" value="UniProtKB-KW"/>
</dbReference>
<keyword evidence="6" id="KW-1133">Transmembrane helix</keyword>
<name>A0A2T0VV58_9RHOB</name>
<dbReference type="GO" id="GO:0004383">
    <property type="term" value="F:guanylate cyclase activity"/>
    <property type="evidence" value="ECO:0007669"/>
    <property type="project" value="UniProtKB-EC"/>
</dbReference>
<dbReference type="EC" id="4.6.1.2" evidence="2"/>
<dbReference type="Pfam" id="PF00211">
    <property type="entry name" value="Guanylate_cyc"/>
    <property type="match status" value="1"/>
</dbReference>